<feature type="domain" description="NADP-dependent oxidoreductase" evidence="2">
    <location>
        <begin position="1"/>
        <end position="275"/>
    </location>
</feature>
<dbReference type="Pfam" id="PF00248">
    <property type="entry name" value="Aldo_ket_red"/>
    <property type="match status" value="1"/>
</dbReference>
<keyword evidence="1" id="KW-0560">Oxidoreductase</keyword>
<dbReference type="GO" id="GO:0005737">
    <property type="term" value="C:cytoplasm"/>
    <property type="evidence" value="ECO:0007669"/>
    <property type="project" value="TreeGrafter"/>
</dbReference>
<dbReference type="Proteomes" id="UP000287124">
    <property type="component" value="Unassembled WGS sequence"/>
</dbReference>
<reference evidence="3 4" key="1">
    <citation type="submission" date="2017-06" db="EMBL/GenBank/DDBJ databases">
        <title>Comparative genomic analysis of Ambrosia Fusariam Clade fungi.</title>
        <authorList>
            <person name="Stajich J.E."/>
            <person name="Carrillo J."/>
            <person name="Kijimoto T."/>
            <person name="Eskalen A."/>
            <person name="O'Donnell K."/>
            <person name="Kasson M."/>
        </authorList>
    </citation>
    <scope>NUCLEOTIDE SEQUENCE [LARGE SCALE GENOMIC DNA]</scope>
    <source>
        <strain evidence="3 4">UCR1854</strain>
    </source>
</reference>
<keyword evidence="4" id="KW-1185">Reference proteome</keyword>
<dbReference type="InterPro" id="IPR023210">
    <property type="entry name" value="NADP_OxRdtase_dom"/>
</dbReference>
<sequence length="295" mass="32453">MRCAVEEEMTFWDGGDFYGTSTYNSPVLLERYFAQYPEDAEKITLCIKGGFSTRTSKPYGSPKEIRECLDTILSQLNGRKKLDLFECARRDPNVPLEVTFGVLEKEYIQTGKLGGICLSEVSASTIHEAAKITSIKGVEVELSLFSTEPLHNGVAAACAQHGIPLIAYSPIGKGMLTGEIKTLDDIPKDDIRRHFPRFQPDTFDINIKLAEQVQELAAKKACTPAQLALSWCTALSRRPGMPVIIPIPGATTAERVAENSVQVELTDEEMHLIDETLGKFEVVGGRYPSGIPINT</sequence>
<dbReference type="PANTHER" id="PTHR43625:SF78">
    <property type="entry name" value="PYRIDOXAL REDUCTASE-RELATED"/>
    <property type="match status" value="1"/>
</dbReference>
<dbReference type="PANTHER" id="PTHR43625">
    <property type="entry name" value="AFLATOXIN B1 ALDEHYDE REDUCTASE"/>
    <property type="match status" value="1"/>
</dbReference>
<dbReference type="CDD" id="cd19077">
    <property type="entry name" value="AKR_AKR8A1-2"/>
    <property type="match status" value="1"/>
</dbReference>
<evidence type="ECO:0000313" key="4">
    <source>
        <dbReference type="Proteomes" id="UP000287124"/>
    </source>
</evidence>
<evidence type="ECO:0000313" key="3">
    <source>
        <dbReference type="EMBL" id="RTE68356.1"/>
    </source>
</evidence>
<dbReference type="GO" id="GO:0016491">
    <property type="term" value="F:oxidoreductase activity"/>
    <property type="evidence" value="ECO:0007669"/>
    <property type="project" value="UniProtKB-KW"/>
</dbReference>
<gene>
    <name evidence="3" type="ORF">BHE90_017266</name>
</gene>
<protein>
    <recommendedName>
        <fullName evidence="2">NADP-dependent oxidoreductase domain-containing protein</fullName>
    </recommendedName>
</protein>
<dbReference type="InterPro" id="IPR050791">
    <property type="entry name" value="Aldo-Keto_reductase"/>
</dbReference>
<organism evidence="3 4">
    <name type="scientific">Fusarium euwallaceae</name>
    <dbReference type="NCBI Taxonomy" id="1147111"/>
    <lineage>
        <taxon>Eukaryota</taxon>
        <taxon>Fungi</taxon>
        <taxon>Dikarya</taxon>
        <taxon>Ascomycota</taxon>
        <taxon>Pezizomycotina</taxon>
        <taxon>Sordariomycetes</taxon>
        <taxon>Hypocreomycetidae</taxon>
        <taxon>Hypocreales</taxon>
        <taxon>Nectriaceae</taxon>
        <taxon>Fusarium</taxon>
        <taxon>Fusarium solani species complex</taxon>
    </lineage>
</organism>
<accession>A0A430KY09</accession>
<dbReference type="AlphaFoldDB" id="A0A430KY09"/>
<evidence type="ECO:0000256" key="1">
    <source>
        <dbReference type="ARBA" id="ARBA00023002"/>
    </source>
</evidence>
<comment type="caution">
    <text evidence="3">The sequence shown here is derived from an EMBL/GenBank/DDBJ whole genome shotgun (WGS) entry which is preliminary data.</text>
</comment>
<dbReference type="InterPro" id="IPR036812">
    <property type="entry name" value="NAD(P)_OxRdtase_dom_sf"/>
</dbReference>
<dbReference type="EMBL" id="MIKF01000908">
    <property type="protein sequence ID" value="RTE68356.1"/>
    <property type="molecule type" value="Genomic_DNA"/>
</dbReference>
<proteinExistence type="predicted"/>
<dbReference type="Gene3D" id="3.20.20.100">
    <property type="entry name" value="NADP-dependent oxidoreductase domain"/>
    <property type="match status" value="1"/>
</dbReference>
<evidence type="ECO:0000259" key="2">
    <source>
        <dbReference type="Pfam" id="PF00248"/>
    </source>
</evidence>
<dbReference type="SUPFAM" id="SSF51430">
    <property type="entry name" value="NAD(P)-linked oxidoreductase"/>
    <property type="match status" value="1"/>
</dbReference>
<name>A0A430KY09_9HYPO</name>